<evidence type="ECO:0000313" key="5">
    <source>
        <dbReference type="Proteomes" id="UP000265520"/>
    </source>
</evidence>
<feature type="compositionally biased region" description="Basic residues" evidence="2">
    <location>
        <begin position="122"/>
        <end position="134"/>
    </location>
</feature>
<dbReference type="EMBL" id="LXQA010013179">
    <property type="protein sequence ID" value="MCH87933.1"/>
    <property type="molecule type" value="Genomic_DNA"/>
</dbReference>
<feature type="compositionally biased region" description="Polar residues" evidence="2">
    <location>
        <begin position="83"/>
        <end position="92"/>
    </location>
</feature>
<feature type="region of interest" description="Disordered" evidence="2">
    <location>
        <begin position="306"/>
        <end position="350"/>
    </location>
</feature>
<feature type="region of interest" description="Disordered" evidence="2">
    <location>
        <begin position="1"/>
        <end position="24"/>
    </location>
</feature>
<dbReference type="PANTHER" id="PTHR34427:SF5">
    <property type="entry name" value="DUF4283 DOMAIN-CONTAINING PROTEIN"/>
    <property type="match status" value="1"/>
</dbReference>
<sequence>VRRRGRKGCREDGRGRDRSRQTRQRYYSRSISTPRYQGFIDQQTFPDQGTWDRHRSRRHQSLYSREQRVFARHGNLHNRRLASANSYRSRSPSVRGRRLQQRDYEHQGFRQREHQDLSQQRYKTRSRFAQHRWRQNNQGDRRFTEAVEDGSRLHGRNFDRRRAEIVVGGERIEGGKDKVGVRGMGHVDGGVVSAGLKHRDDNVSGSDLKRYVSFYFTNFPAQLSKFYLRKGFEVCGMLEDVYVAKKRNKYGQPYGFVKFSNVKNVSKMTNALNDVCFGHYRVRASVAMFERNDSGAGGRMETQKIELEQADVPSSKDGKQASTRPEGSKNERQTQSEGVSAPRAEKVSTAPMEGVRVGDIVVELKERKVSLAQKKAQTEGDVLLSKEVELPVDTVKEGRVLMKSYRTKSDDAEWACNGLVATVYNGEAISVVQNRIVDAGFKDLVLIPMGADKVFVRSSEGVDAMVTVNNAKEFFQLLFSNWMRWEMDALPYRRGAWVRLYGIPLHAWNEQFFKLCVFECGSFL</sequence>
<reference evidence="4 5" key="1">
    <citation type="journal article" date="2018" name="Front. Plant Sci.">
        <title>Red Clover (Trifolium pratense) and Zigzag Clover (T. medium) - A Picture of Genomic Similarities and Differences.</title>
        <authorList>
            <person name="Dluhosova J."/>
            <person name="Istvanek J."/>
            <person name="Nedelnik J."/>
            <person name="Repkova J."/>
        </authorList>
    </citation>
    <scope>NUCLEOTIDE SEQUENCE [LARGE SCALE GENOMIC DNA]</scope>
    <source>
        <strain evidence="5">cv. 10/8</strain>
        <tissue evidence="4">Leaf</tissue>
    </source>
</reference>
<dbReference type="InterPro" id="IPR000504">
    <property type="entry name" value="RRM_dom"/>
</dbReference>
<name>A0A392ML62_9FABA</name>
<organism evidence="4 5">
    <name type="scientific">Trifolium medium</name>
    <dbReference type="NCBI Taxonomy" id="97028"/>
    <lineage>
        <taxon>Eukaryota</taxon>
        <taxon>Viridiplantae</taxon>
        <taxon>Streptophyta</taxon>
        <taxon>Embryophyta</taxon>
        <taxon>Tracheophyta</taxon>
        <taxon>Spermatophyta</taxon>
        <taxon>Magnoliopsida</taxon>
        <taxon>eudicotyledons</taxon>
        <taxon>Gunneridae</taxon>
        <taxon>Pentapetalae</taxon>
        <taxon>rosids</taxon>
        <taxon>fabids</taxon>
        <taxon>Fabales</taxon>
        <taxon>Fabaceae</taxon>
        <taxon>Papilionoideae</taxon>
        <taxon>50 kb inversion clade</taxon>
        <taxon>NPAAA clade</taxon>
        <taxon>Hologalegina</taxon>
        <taxon>IRL clade</taxon>
        <taxon>Trifolieae</taxon>
        <taxon>Trifolium</taxon>
    </lineage>
</organism>
<protein>
    <recommendedName>
        <fullName evidence="3">RRM domain-containing protein</fullName>
    </recommendedName>
</protein>
<proteinExistence type="predicted"/>
<dbReference type="SMART" id="SM00360">
    <property type="entry name" value="RRM"/>
    <property type="match status" value="1"/>
</dbReference>
<feature type="non-terminal residue" evidence="4">
    <location>
        <position position="524"/>
    </location>
</feature>
<dbReference type="SUPFAM" id="SSF54928">
    <property type="entry name" value="RNA-binding domain, RBD"/>
    <property type="match status" value="1"/>
</dbReference>
<keyword evidence="1" id="KW-0694">RNA-binding</keyword>
<accession>A0A392ML62</accession>
<dbReference type="CDD" id="cd00590">
    <property type="entry name" value="RRM_SF"/>
    <property type="match status" value="1"/>
</dbReference>
<dbReference type="Gene3D" id="3.30.70.330">
    <property type="match status" value="1"/>
</dbReference>
<feature type="domain" description="RRM" evidence="3">
    <location>
        <begin position="212"/>
        <end position="289"/>
    </location>
</feature>
<dbReference type="Proteomes" id="UP000265520">
    <property type="component" value="Unassembled WGS sequence"/>
</dbReference>
<gene>
    <name evidence="4" type="ORF">A2U01_0008814</name>
</gene>
<feature type="region of interest" description="Disordered" evidence="2">
    <location>
        <begin position="82"/>
        <end position="137"/>
    </location>
</feature>
<evidence type="ECO:0000313" key="4">
    <source>
        <dbReference type="EMBL" id="MCH87933.1"/>
    </source>
</evidence>
<feature type="compositionally biased region" description="Basic and acidic residues" evidence="2">
    <location>
        <begin position="100"/>
        <end position="116"/>
    </location>
</feature>
<dbReference type="InterPro" id="IPR035979">
    <property type="entry name" value="RBD_domain_sf"/>
</dbReference>
<evidence type="ECO:0000259" key="3">
    <source>
        <dbReference type="PROSITE" id="PS50102"/>
    </source>
</evidence>
<dbReference type="AlphaFoldDB" id="A0A392ML62"/>
<dbReference type="InterPro" id="IPR012677">
    <property type="entry name" value="Nucleotide-bd_a/b_plait_sf"/>
</dbReference>
<feature type="non-terminal residue" evidence="4">
    <location>
        <position position="1"/>
    </location>
</feature>
<keyword evidence="5" id="KW-1185">Reference proteome</keyword>
<feature type="compositionally biased region" description="Basic and acidic residues" evidence="2">
    <location>
        <begin position="8"/>
        <end position="20"/>
    </location>
</feature>
<dbReference type="GO" id="GO:0003723">
    <property type="term" value="F:RNA binding"/>
    <property type="evidence" value="ECO:0007669"/>
    <property type="project" value="UniProtKB-UniRule"/>
</dbReference>
<dbReference type="PANTHER" id="PTHR34427">
    <property type="entry name" value="DUF4283 DOMAIN PROTEIN"/>
    <property type="match status" value="1"/>
</dbReference>
<comment type="caution">
    <text evidence="4">The sequence shown here is derived from an EMBL/GenBank/DDBJ whole genome shotgun (WGS) entry which is preliminary data.</text>
</comment>
<evidence type="ECO:0000256" key="1">
    <source>
        <dbReference type="PROSITE-ProRule" id="PRU00176"/>
    </source>
</evidence>
<evidence type="ECO:0000256" key="2">
    <source>
        <dbReference type="SAM" id="MobiDB-lite"/>
    </source>
</evidence>
<dbReference type="PROSITE" id="PS50102">
    <property type="entry name" value="RRM"/>
    <property type="match status" value="1"/>
</dbReference>